<evidence type="ECO:0000256" key="1">
    <source>
        <dbReference type="ARBA" id="ARBA00012552"/>
    </source>
</evidence>
<feature type="region of interest" description="Disordered" evidence="7">
    <location>
        <begin position="49"/>
        <end position="201"/>
    </location>
</feature>
<dbReference type="SMART" id="SM00490">
    <property type="entry name" value="HELICc"/>
    <property type="match status" value="1"/>
</dbReference>
<comment type="caution">
    <text evidence="10">The sequence shown here is derived from an EMBL/GenBank/DDBJ whole genome shotgun (WGS) entry which is preliminary data.</text>
</comment>
<evidence type="ECO:0000313" key="11">
    <source>
        <dbReference type="Proteomes" id="UP000814176"/>
    </source>
</evidence>
<feature type="compositionally biased region" description="Basic and acidic residues" evidence="7">
    <location>
        <begin position="85"/>
        <end position="124"/>
    </location>
</feature>
<dbReference type="InterPro" id="IPR027417">
    <property type="entry name" value="P-loop_NTPase"/>
</dbReference>
<dbReference type="Pfam" id="PF00270">
    <property type="entry name" value="DEAD"/>
    <property type="match status" value="1"/>
</dbReference>
<feature type="compositionally biased region" description="Basic and acidic residues" evidence="7">
    <location>
        <begin position="177"/>
        <end position="186"/>
    </location>
</feature>
<protein>
    <recommendedName>
        <fullName evidence="1">RNA helicase</fullName>
        <ecNumber evidence="1">3.6.4.13</ecNumber>
    </recommendedName>
</protein>
<evidence type="ECO:0000313" key="10">
    <source>
        <dbReference type="EMBL" id="KAH9836819.1"/>
    </source>
</evidence>
<evidence type="ECO:0000259" key="9">
    <source>
        <dbReference type="PROSITE" id="PS51194"/>
    </source>
</evidence>
<proteinExistence type="predicted"/>
<evidence type="ECO:0000256" key="2">
    <source>
        <dbReference type="ARBA" id="ARBA00022741"/>
    </source>
</evidence>
<dbReference type="InterPro" id="IPR001650">
    <property type="entry name" value="Helicase_C-like"/>
</dbReference>
<sequence>MSLLSSSRALARHAPLLPPELVIACLHTSAAASAYSSAAPSRTRLAKTLKPRGSGQLVVAPERKPERKPERDAVPHSAPGVRDMFQARKEANEKYKAWNTRRREREERYEAKAPRDGRRGDSRRSTTTGWAQSSKNFRGEKAPARDVADHGPPWRMRRDATAETDKTANYGQGRATEWSRDTEAPRKPRVHNPLSDEFDRTSRAASTLQLPAKFASPPLMEGFLTSVVDVLGPHAQPTPIQALSLKHLFKRPLPDSSAPLSEEDVEYVQCLLASETGSGKSMAYLLPMLQDLKISEMQSDPASLPPSQFALAPRALVLAPTHELSRQLSGFAKALLHEVKLRVLCVSQANNPSTPARTVSASKMSKEMDFDELVLQEGTQRKITRPVDVVVGTPSKILELVKGRSWDREQPNIEDTWDKNAPKPRAFTVGKPEMGLDRIEWVVVDEADVLFDPDFQEHTKMILSAIAEARGQAPEQLDEAALSKVGPENPAPINYPFNLLLSTATIPSALAWYLDTYHPALLRLASPHLHHLPKSLKTVYVAWSGGNRNADVERQLRYVWQEDVLRDTGDKSNGDKSSGGKSKVLIFCNRSTKVEDLGRHLEAKGIANVALTSTSEARKWGSNHHLDGFLKDKTRHVEEAPAAVSDGEASAPAAPAPAPAPTDLSKVPHVMITTSLLSRGLDFSPDLKHVFIVDEPRNMIDFLHRAGRSGRAGEQGKVIIFGKTKGRGSAKAKDMRKKVGALATRPRQAST</sequence>
<feature type="compositionally biased region" description="Basic and acidic residues" evidence="7">
    <location>
        <begin position="137"/>
        <end position="149"/>
    </location>
</feature>
<feature type="compositionally biased region" description="Basic and acidic residues" evidence="7">
    <location>
        <begin position="156"/>
        <end position="166"/>
    </location>
</feature>
<dbReference type="PROSITE" id="PS51192">
    <property type="entry name" value="HELICASE_ATP_BIND_1"/>
    <property type="match status" value="1"/>
</dbReference>
<organism evidence="10 11">
    <name type="scientific">Rhodofomes roseus</name>
    <dbReference type="NCBI Taxonomy" id="34475"/>
    <lineage>
        <taxon>Eukaryota</taxon>
        <taxon>Fungi</taxon>
        <taxon>Dikarya</taxon>
        <taxon>Basidiomycota</taxon>
        <taxon>Agaricomycotina</taxon>
        <taxon>Agaricomycetes</taxon>
        <taxon>Polyporales</taxon>
        <taxon>Rhodofomes</taxon>
    </lineage>
</organism>
<dbReference type="SUPFAM" id="SSF52540">
    <property type="entry name" value="P-loop containing nucleoside triphosphate hydrolases"/>
    <property type="match status" value="1"/>
</dbReference>
<feature type="region of interest" description="Disordered" evidence="7">
    <location>
        <begin position="725"/>
        <end position="751"/>
    </location>
</feature>
<feature type="compositionally biased region" description="Basic and acidic residues" evidence="7">
    <location>
        <begin position="61"/>
        <end position="74"/>
    </location>
</feature>
<dbReference type="EC" id="3.6.4.13" evidence="1"/>
<dbReference type="PANTHER" id="PTHR47960">
    <property type="entry name" value="DEAD-BOX ATP-DEPENDENT RNA HELICASE 50"/>
    <property type="match status" value="1"/>
</dbReference>
<dbReference type="GeneID" id="72000354"/>
<dbReference type="InterPro" id="IPR011545">
    <property type="entry name" value="DEAD/DEAH_box_helicase_dom"/>
</dbReference>
<dbReference type="EMBL" id="JADCUA010000010">
    <property type="protein sequence ID" value="KAH9836819.1"/>
    <property type="molecule type" value="Genomic_DNA"/>
</dbReference>
<name>A0ABQ8KGB0_9APHY</name>
<keyword evidence="4" id="KW-0347">Helicase</keyword>
<evidence type="ECO:0000256" key="5">
    <source>
        <dbReference type="ARBA" id="ARBA00022840"/>
    </source>
</evidence>
<feature type="compositionally biased region" description="Basic residues" evidence="7">
    <location>
        <begin position="725"/>
        <end position="739"/>
    </location>
</feature>
<feature type="region of interest" description="Disordered" evidence="7">
    <location>
        <begin position="640"/>
        <end position="662"/>
    </location>
</feature>
<keyword evidence="5" id="KW-0067">ATP-binding</keyword>
<keyword evidence="3 10" id="KW-0378">Hydrolase</keyword>
<evidence type="ECO:0000256" key="4">
    <source>
        <dbReference type="ARBA" id="ARBA00022806"/>
    </source>
</evidence>
<keyword evidence="2" id="KW-0547">Nucleotide-binding</keyword>
<dbReference type="PROSITE" id="PS51194">
    <property type="entry name" value="HELICASE_CTER"/>
    <property type="match status" value="1"/>
</dbReference>
<dbReference type="Proteomes" id="UP000814176">
    <property type="component" value="Unassembled WGS sequence"/>
</dbReference>
<dbReference type="RefSeq" id="XP_047779057.1">
    <property type="nucleotide sequence ID" value="XM_047919622.1"/>
</dbReference>
<keyword evidence="11" id="KW-1185">Reference proteome</keyword>
<reference evidence="10 11" key="1">
    <citation type="journal article" date="2021" name="Environ. Microbiol.">
        <title>Gene family expansions and transcriptome signatures uncover fungal adaptations to wood decay.</title>
        <authorList>
            <person name="Hage H."/>
            <person name="Miyauchi S."/>
            <person name="Viragh M."/>
            <person name="Drula E."/>
            <person name="Min B."/>
            <person name="Chaduli D."/>
            <person name="Navarro D."/>
            <person name="Favel A."/>
            <person name="Norest M."/>
            <person name="Lesage-Meessen L."/>
            <person name="Balint B."/>
            <person name="Merenyi Z."/>
            <person name="de Eugenio L."/>
            <person name="Morin E."/>
            <person name="Martinez A.T."/>
            <person name="Baldrian P."/>
            <person name="Stursova M."/>
            <person name="Martinez M.J."/>
            <person name="Novotny C."/>
            <person name="Magnuson J.K."/>
            <person name="Spatafora J.W."/>
            <person name="Maurice S."/>
            <person name="Pangilinan J."/>
            <person name="Andreopoulos W."/>
            <person name="LaButti K."/>
            <person name="Hundley H."/>
            <person name="Na H."/>
            <person name="Kuo A."/>
            <person name="Barry K."/>
            <person name="Lipzen A."/>
            <person name="Henrissat B."/>
            <person name="Riley R."/>
            <person name="Ahrendt S."/>
            <person name="Nagy L.G."/>
            <person name="Grigoriev I.V."/>
            <person name="Martin F."/>
            <person name="Rosso M.N."/>
        </authorList>
    </citation>
    <scope>NUCLEOTIDE SEQUENCE [LARGE SCALE GENOMIC DNA]</scope>
    <source>
        <strain evidence="10 11">CIRM-BRFM 1785</strain>
    </source>
</reference>
<gene>
    <name evidence="10" type="ORF">C8Q71DRAFT_61388</name>
</gene>
<evidence type="ECO:0000256" key="6">
    <source>
        <dbReference type="ARBA" id="ARBA00047984"/>
    </source>
</evidence>
<evidence type="ECO:0000256" key="3">
    <source>
        <dbReference type="ARBA" id="ARBA00022801"/>
    </source>
</evidence>
<comment type="catalytic activity">
    <reaction evidence="6">
        <text>ATP + H2O = ADP + phosphate + H(+)</text>
        <dbReference type="Rhea" id="RHEA:13065"/>
        <dbReference type="ChEBI" id="CHEBI:15377"/>
        <dbReference type="ChEBI" id="CHEBI:15378"/>
        <dbReference type="ChEBI" id="CHEBI:30616"/>
        <dbReference type="ChEBI" id="CHEBI:43474"/>
        <dbReference type="ChEBI" id="CHEBI:456216"/>
        <dbReference type="EC" id="3.6.4.13"/>
    </reaction>
</comment>
<dbReference type="Pfam" id="PF00271">
    <property type="entry name" value="Helicase_C"/>
    <property type="match status" value="1"/>
</dbReference>
<feature type="domain" description="Helicase C-terminal" evidence="9">
    <location>
        <begin position="551"/>
        <end position="750"/>
    </location>
</feature>
<dbReference type="SMART" id="SM00487">
    <property type="entry name" value="DEXDc"/>
    <property type="match status" value="1"/>
</dbReference>
<dbReference type="GO" id="GO:0016787">
    <property type="term" value="F:hydrolase activity"/>
    <property type="evidence" value="ECO:0007669"/>
    <property type="project" value="UniProtKB-KW"/>
</dbReference>
<feature type="domain" description="Helicase ATP-binding" evidence="8">
    <location>
        <begin position="261"/>
        <end position="524"/>
    </location>
</feature>
<accession>A0ABQ8KGB0</accession>
<evidence type="ECO:0000259" key="8">
    <source>
        <dbReference type="PROSITE" id="PS51192"/>
    </source>
</evidence>
<evidence type="ECO:0000256" key="7">
    <source>
        <dbReference type="SAM" id="MobiDB-lite"/>
    </source>
</evidence>
<dbReference type="InterPro" id="IPR014001">
    <property type="entry name" value="Helicase_ATP-bd"/>
</dbReference>
<dbReference type="Gene3D" id="3.40.50.300">
    <property type="entry name" value="P-loop containing nucleotide triphosphate hydrolases"/>
    <property type="match status" value="2"/>
</dbReference>